<dbReference type="AlphaFoldDB" id="A0AAV8TQU0"/>
<sequence length="114" mass="12541">MDGAKEVFTPIATASSLIKSTSIDQAVDTTTYLQLVGGLQYLSLTRLDIAFAFGIHITPQSSLVFHAFLDVDWASDPSDRTSTSGFILYFGNIPINWSSKKQRIVARSSTETEY</sequence>
<evidence type="ECO:0000313" key="2">
    <source>
        <dbReference type="Proteomes" id="UP001159364"/>
    </source>
</evidence>
<protein>
    <recommendedName>
        <fullName evidence="3">Mitochondrial protein</fullName>
    </recommendedName>
</protein>
<reference evidence="1 2" key="1">
    <citation type="submission" date="2021-09" db="EMBL/GenBank/DDBJ databases">
        <title>Genomic insights and catalytic innovation underlie evolution of tropane alkaloids biosynthesis.</title>
        <authorList>
            <person name="Wang Y.-J."/>
            <person name="Tian T."/>
            <person name="Huang J.-P."/>
            <person name="Huang S.-X."/>
        </authorList>
    </citation>
    <scope>NUCLEOTIDE SEQUENCE [LARGE SCALE GENOMIC DNA]</scope>
    <source>
        <strain evidence="1">KIB-2018</strain>
        <tissue evidence="1">Leaf</tissue>
    </source>
</reference>
<organism evidence="1 2">
    <name type="scientific">Erythroxylum novogranatense</name>
    <dbReference type="NCBI Taxonomy" id="1862640"/>
    <lineage>
        <taxon>Eukaryota</taxon>
        <taxon>Viridiplantae</taxon>
        <taxon>Streptophyta</taxon>
        <taxon>Embryophyta</taxon>
        <taxon>Tracheophyta</taxon>
        <taxon>Spermatophyta</taxon>
        <taxon>Magnoliopsida</taxon>
        <taxon>eudicotyledons</taxon>
        <taxon>Gunneridae</taxon>
        <taxon>Pentapetalae</taxon>
        <taxon>rosids</taxon>
        <taxon>fabids</taxon>
        <taxon>Malpighiales</taxon>
        <taxon>Erythroxylaceae</taxon>
        <taxon>Erythroxylum</taxon>
    </lineage>
</organism>
<dbReference type="PANTHER" id="PTHR11439:SF455">
    <property type="entry name" value="RLK (RECEPTOR-LIKE PROTEIN KINASE) 8, PUTATIVE-RELATED"/>
    <property type="match status" value="1"/>
</dbReference>
<keyword evidence="2" id="KW-1185">Reference proteome</keyword>
<evidence type="ECO:0008006" key="3">
    <source>
        <dbReference type="Google" id="ProtNLM"/>
    </source>
</evidence>
<dbReference type="EMBL" id="JAIWQS010000003">
    <property type="protein sequence ID" value="KAJ8769342.1"/>
    <property type="molecule type" value="Genomic_DNA"/>
</dbReference>
<dbReference type="PANTHER" id="PTHR11439">
    <property type="entry name" value="GAG-POL-RELATED RETROTRANSPOSON"/>
    <property type="match status" value="1"/>
</dbReference>
<accession>A0AAV8TQU0</accession>
<name>A0AAV8TQU0_9ROSI</name>
<proteinExistence type="predicted"/>
<dbReference type="Proteomes" id="UP001159364">
    <property type="component" value="Linkage Group LG03"/>
</dbReference>
<evidence type="ECO:0000313" key="1">
    <source>
        <dbReference type="EMBL" id="KAJ8769342.1"/>
    </source>
</evidence>
<dbReference type="CDD" id="cd09272">
    <property type="entry name" value="RNase_HI_RT_Ty1"/>
    <property type="match status" value="1"/>
</dbReference>
<comment type="caution">
    <text evidence="1">The sequence shown here is derived from an EMBL/GenBank/DDBJ whole genome shotgun (WGS) entry which is preliminary data.</text>
</comment>
<gene>
    <name evidence="1" type="ORF">K2173_002546</name>
</gene>